<dbReference type="Proteomes" id="UP000266005">
    <property type="component" value="Unassembled WGS sequence"/>
</dbReference>
<keyword evidence="1" id="KW-1133">Transmembrane helix</keyword>
<gene>
    <name evidence="2" type="ORF">D1627_01915</name>
</gene>
<dbReference type="RefSeq" id="WP_119430518.1">
    <property type="nucleotide sequence ID" value="NZ_QWGE01000001.1"/>
</dbReference>
<evidence type="ECO:0000313" key="2">
    <source>
        <dbReference type="EMBL" id="RIJ42636.1"/>
    </source>
</evidence>
<reference evidence="3" key="1">
    <citation type="submission" date="2018-08" db="EMBL/GenBank/DDBJ databases">
        <title>Mucilaginibacter sp. MYSH2.</title>
        <authorList>
            <person name="Seo T."/>
        </authorList>
    </citation>
    <scope>NUCLEOTIDE SEQUENCE [LARGE SCALE GENOMIC DNA]</scope>
    <source>
        <strain evidence="3">KIRAN</strain>
    </source>
</reference>
<keyword evidence="3" id="KW-1185">Reference proteome</keyword>
<evidence type="ECO:0000256" key="1">
    <source>
        <dbReference type="SAM" id="Phobius"/>
    </source>
</evidence>
<comment type="caution">
    <text evidence="2">The sequence shown here is derived from an EMBL/GenBank/DDBJ whole genome shotgun (WGS) entry which is preliminary data.</text>
</comment>
<accession>A0A399SEV0</accession>
<dbReference type="AlphaFoldDB" id="A0A399SEV0"/>
<evidence type="ECO:0000313" key="3">
    <source>
        <dbReference type="Proteomes" id="UP000266005"/>
    </source>
</evidence>
<feature type="transmembrane region" description="Helical" evidence="1">
    <location>
        <begin position="12"/>
        <end position="30"/>
    </location>
</feature>
<keyword evidence="1" id="KW-0472">Membrane</keyword>
<keyword evidence="1" id="KW-0812">Transmembrane</keyword>
<dbReference type="EMBL" id="QWGE01000001">
    <property type="protein sequence ID" value="RIJ42636.1"/>
    <property type="molecule type" value="Genomic_DNA"/>
</dbReference>
<name>A0A399SEV0_9BACT</name>
<protein>
    <submittedName>
        <fullName evidence="2">Uncharacterized protein</fullName>
    </submittedName>
</protein>
<organism evidence="2 3">
    <name type="scientific">Pontibacter oryzae</name>
    <dbReference type="NCBI Taxonomy" id="2304593"/>
    <lineage>
        <taxon>Bacteria</taxon>
        <taxon>Pseudomonadati</taxon>
        <taxon>Bacteroidota</taxon>
        <taxon>Cytophagia</taxon>
        <taxon>Cytophagales</taxon>
        <taxon>Hymenobacteraceae</taxon>
        <taxon>Pontibacter</taxon>
    </lineage>
</organism>
<sequence length="61" mass="6810">MEIRLRVPELALLVCGFTAIGIIAGIMIGSGKSNNFQLLYMGLILFPMLTIIVRKRYKVRG</sequence>
<feature type="transmembrane region" description="Helical" evidence="1">
    <location>
        <begin position="36"/>
        <end position="53"/>
    </location>
</feature>
<proteinExistence type="predicted"/>